<keyword evidence="2" id="KW-0963">Cytoplasm</keyword>
<dbReference type="Proteomes" id="UP001370490">
    <property type="component" value="Unassembled WGS sequence"/>
</dbReference>
<evidence type="ECO:0000313" key="5">
    <source>
        <dbReference type="Proteomes" id="UP001370490"/>
    </source>
</evidence>
<proteinExistence type="predicted"/>
<comment type="caution">
    <text evidence="4">The sequence shown here is derived from an EMBL/GenBank/DDBJ whole genome shotgun (WGS) entry which is preliminary data.</text>
</comment>
<comment type="subcellular location">
    <subcellularLocation>
        <location evidence="1">Cytoplasm</location>
    </subcellularLocation>
</comment>
<evidence type="ECO:0000313" key="4">
    <source>
        <dbReference type="EMBL" id="KAK6912905.1"/>
    </source>
</evidence>
<dbReference type="GO" id="GO:0045944">
    <property type="term" value="P:positive regulation of transcription by RNA polymerase II"/>
    <property type="evidence" value="ECO:0007669"/>
    <property type="project" value="TreeGrafter"/>
</dbReference>
<sequence>MDEIKKCQKQRKRLAKKEKEEKFNVETATLSSPIPCNLRMFSSDEPSFSIDDFEALGNPTLPSSSPTIRGERNSFSNVARFGFAAGHDSPSLKIEEVNLHDPYIASDASAAAGSRNAPTLSFAKMISKAKPVETLDSAKMNKIGKKEKEGKQSSSVHSKRTSLLRTILAGTCCQ</sequence>
<feature type="region of interest" description="Disordered" evidence="3">
    <location>
        <begin position="1"/>
        <end position="22"/>
    </location>
</feature>
<protein>
    <submittedName>
        <fullName evidence="4">Uncharacterized protein</fullName>
    </submittedName>
</protein>
<reference evidence="4 5" key="1">
    <citation type="submission" date="2023-12" db="EMBL/GenBank/DDBJ databases">
        <title>A high-quality genome assembly for Dillenia turbinata (Dilleniales).</title>
        <authorList>
            <person name="Chanderbali A."/>
        </authorList>
    </citation>
    <scope>NUCLEOTIDE SEQUENCE [LARGE SCALE GENOMIC DNA]</scope>
    <source>
        <strain evidence="4">LSX21</strain>
        <tissue evidence="4">Leaf</tissue>
    </source>
</reference>
<dbReference type="PANTHER" id="PTHR12983">
    <property type="entry name" value="RING FINGER 10 FAMILY MEMBER"/>
    <property type="match status" value="1"/>
</dbReference>
<evidence type="ECO:0000256" key="2">
    <source>
        <dbReference type="ARBA" id="ARBA00022490"/>
    </source>
</evidence>
<dbReference type="EMBL" id="JBAMMX010000027">
    <property type="protein sequence ID" value="KAK6912905.1"/>
    <property type="molecule type" value="Genomic_DNA"/>
</dbReference>
<name>A0AAN8UCM3_9MAGN</name>
<dbReference type="PANTHER" id="PTHR12983:SF9">
    <property type="entry name" value="E3 UBIQUITIN-PROTEIN LIGASE RNF10"/>
    <property type="match status" value="1"/>
</dbReference>
<dbReference type="AlphaFoldDB" id="A0AAN8UCM3"/>
<feature type="non-terminal residue" evidence="4">
    <location>
        <position position="174"/>
    </location>
</feature>
<dbReference type="GO" id="GO:0000976">
    <property type="term" value="F:transcription cis-regulatory region binding"/>
    <property type="evidence" value="ECO:0007669"/>
    <property type="project" value="TreeGrafter"/>
</dbReference>
<feature type="compositionally biased region" description="Basic residues" evidence="3">
    <location>
        <begin position="7"/>
        <end position="16"/>
    </location>
</feature>
<evidence type="ECO:0000256" key="3">
    <source>
        <dbReference type="SAM" id="MobiDB-lite"/>
    </source>
</evidence>
<accession>A0AAN8UCM3</accession>
<gene>
    <name evidence="4" type="ORF">RJ641_022506</name>
</gene>
<dbReference type="GO" id="GO:0005737">
    <property type="term" value="C:cytoplasm"/>
    <property type="evidence" value="ECO:0007669"/>
    <property type="project" value="UniProtKB-SubCell"/>
</dbReference>
<organism evidence="4 5">
    <name type="scientific">Dillenia turbinata</name>
    <dbReference type="NCBI Taxonomy" id="194707"/>
    <lineage>
        <taxon>Eukaryota</taxon>
        <taxon>Viridiplantae</taxon>
        <taxon>Streptophyta</taxon>
        <taxon>Embryophyta</taxon>
        <taxon>Tracheophyta</taxon>
        <taxon>Spermatophyta</taxon>
        <taxon>Magnoliopsida</taxon>
        <taxon>eudicotyledons</taxon>
        <taxon>Gunneridae</taxon>
        <taxon>Pentapetalae</taxon>
        <taxon>Dilleniales</taxon>
        <taxon>Dilleniaceae</taxon>
        <taxon>Dillenia</taxon>
    </lineage>
</organism>
<keyword evidence="5" id="KW-1185">Reference proteome</keyword>
<dbReference type="InterPro" id="IPR039739">
    <property type="entry name" value="MAG2/RNF10"/>
</dbReference>
<evidence type="ECO:0000256" key="1">
    <source>
        <dbReference type="ARBA" id="ARBA00004496"/>
    </source>
</evidence>
<feature type="region of interest" description="Disordered" evidence="3">
    <location>
        <begin position="137"/>
        <end position="161"/>
    </location>
</feature>